<dbReference type="AlphaFoldDB" id="A0A699ZVB6"/>
<protein>
    <recommendedName>
        <fullName evidence="1">Dynein heavy chain AAA 5 extension domain-containing protein</fullName>
    </recommendedName>
</protein>
<dbReference type="Proteomes" id="UP000485058">
    <property type="component" value="Unassembled WGS sequence"/>
</dbReference>
<feature type="non-terminal residue" evidence="2">
    <location>
        <position position="1"/>
    </location>
</feature>
<dbReference type="PANTHER" id="PTHR45703:SF1">
    <property type="entry name" value="DYNEINS HEAVY CHAIN"/>
    <property type="match status" value="1"/>
</dbReference>
<sequence>LYGQDDPVSKEWSDGVLAVAFRTAARDTSSDHKWLVLDGPVDAIWIENLNTVLDDNKKLCLNSGEIIAMQGLMNLIFEVADLAVASPATVSRCGMVYVQPSLLGWRPLVQSWMQALPADTVTQAYRDTMMCMLESLLPPLLRLVTKDCKQPVAMQDINLVQSLLRLYQALLQPLISPAPPPPHTTHAKGAGGRVEVKQQEVEDPAAAVEACLLLALIWSVGGTVDEAGRASFDYHLRRFLKGEYGAYSQWAPDTQRWRLGPLKRGLPPDASVYDWVYDLGRNAWRPWMDTVQPQVISPEAEYSQIIVTTLDVVRYSFLIATLVAAHQPLLLVGPTGTGKSSYIKAHLATGLDRKAWMSMVFNFSAQTSTSMTQDMIDGKLDKRRKGVYGPPV</sequence>
<proteinExistence type="predicted"/>
<evidence type="ECO:0000313" key="2">
    <source>
        <dbReference type="EMBL" id="GFH22696.1"/>
    </source>
</evidence>
<dbReference type="Pfam" id="PF12775">
    <property type="entry name" value="AAA_7"/>
    <property type="match status" value="1"/>
</dbReference>
<feature type="domain" description="Dynein heavy chain AAA 5 extension" evidence="1">
    <location>
        <begin position="132"/>
        <end position="289"/>
    </location>
</feature>
<feature type="non-terminal residue" evidence="2">
    <location>
        <position position="392"/>
    </location>
</feature>
<evidence type="ECO:0000313" key="3">
    <source>
        <dbReference type="Proteomes" id="UP000485058"/>
    </source>
</evidence>
<dbReference type="PANTHER" id="PTHR45703">
    <property type="entry name" value="DYNEIN HEAVY CHAIN"/>
    <property type="match status" value="1"/>
</dbReference>
<dbReference type="Pfam" id="PF17852">
    <property type="entry name" value="Dynein_AAA_lid"/>
    <property type="match status" value="1"/>
</dbReference>
<dbReference type="InterPro" id="IPR026983">
    <property type="entry name" value="DHC"/>
</dbReference>
<dbReference type="GO" id="GO:0051959">
    <property type="term" value="F:dynein light intermediate chain binding"/>
    <property type="evidence" value="ECO:0007669"/>
    <property type="project" value="InterPro"/>
</dbReference>
<dbReference type="InterPro" id="IPR027417">
    <property type="entry name" value="P-loop_NTPase"/>
</dbReference>
<dbReference type="GO" id="GO:0045505">
    <property type="term" value="F:dynein intermediate chain binding"/>
    <property type="evidence" value="ECO:0007669"/>
    <property type="project" value="InterPro"/>
</dbReference>
<dbReference type="Gene3D" id="3.40.50.300">
    <property type="entry name" value="P-loop containing nucleotide triphosphate hydrolases"/>
    <property type="match status" value="2"/>
</dbReference>
<keyword evidence="3" id="KW-1185">Reference proteome</keyword>
<dbReference type="GO" id="GO:0030286">
    <property type="term" value="C:dynein complex"/>
    <property type="evidence" value="ECO:0007669"/>
    <property type="project" value="InterPro"/>
</dbReference>
<name>A0A699ZVB6_HAELA</name>
<accession>A0A699ZVB6</accession>
<dbReference type="EMBL" id="BLLF01002102">
    <property type="protein sequence ID" value="GFH22696.1"/>
    <property type="molecule type" value="Genomic_DNA"/>
</dbReference>
<evidence type="ECO:0000259" key="1">
    <source>
        <dbReference type="Pfam" id="PF17852"/>
    </source>
</evidence>
<organism evidence="2 3">
    <name type="scientific">Haematococcus lacustris</name>
    <name type="common">Green alga</name>
    <name type="synonym">Haematococcus pluvialis</name>
    <dbReference type="NCBI Taxonomy" id="44745"/>
    <lineage>
        <taxon>Eukaryota</taxon>
        <taxon>Viridiplantae</taxon>
        <taxon>Chlorophyta</taxon>
        <taxon>core chlorophytes</taxon>
        <taxon>Chlorophyceae</taxon>
        <taxon>CS clade</taxon>
        <taxon>Chlamydomonadales</taxon>
        <taxon>Haematococcaceae</taxon>
        <taxon>Haematococcus</taxon>
    </lineage>
</organism>
<comment type="caution">
    <text evidence="2">The sequence shown here is derived from an EMBL/GenBank/DDBJ whole genome shotgun (WGS) entry which is preliminary data.</text>
</comment>
<dbReference type="GO" id="GO:0007018">
    <property type="term" value="P:microtubule-based movement"/>
    <property type="evidence" value="ECO:0007669"/>
    <property type="project" value="InterPro"/>
</dbReference>
<dbReference type="InterPro" id="IPR041466">
    <property type="entry name" value="Dynein_AAA5_ext"/>
</dbReference>
<gene>
    <name evidence="2" type="ORF">HaLaN_20203</name>
</gene>
<reference evidence="2 3" key="1">
    <citation type="submission" date="2020-02" db="EMBL/GenBank/DDBJ databases">
        <title>Draft genome sequence of Haematococcus lacustris strain NIES-144.</title>
        <authorList>
            <person name="Morimoto D."/>
            <person name="Nakagawa S."/>
            <person name="Yoshida T."/>
            <person name="Sawayama S."/>
        </authorList>
    </citation>
    <scope>NUCLEOTIDE SEQUENCE [LARGE SCALE GENOMIC DNA]</scope>
    <source>
        <strain evidence="2 3">NIES-144</strain>
    </source>
</reference>